<gene>
    <name evidence="3" type="ORF">CDN99_00205</name>
</gene>
<reference evidence="3 4" key="1">
    <citation type="journal article" date="2008" name="Int. J. Syst. Evol. Microbiol.">
        <title>Description of Roseateles aquatilis sp. nov. and Roseateles terrae sp. nov., in the class Betaproteobacteria, and emended description of the genus Roseateles.</title>
        <authorList>
            <person name="Gomila M."/>
            <person name="Bowien B."/>
            <person name="Falsen E."/>
            <person name="Moore E.R."/>
            <person name="Lalucat J."/>
        </authorList>
    </citation>
    <scope>NUCLEOTIDE SEQUENCE [LARGE SCALE GENOMIC DNA]</scope>
    <source>
        <strain evidence="3 4">CCUG 48205</strain>
    </source>
</reference>
<sequence length="232" mass="24482">MSATAPPSSAPPTPRAHGASAPSDWVLRWSQAWRDRPGATALDLACGSGRHLRLLAGAGLHVTGVDRDAAALAALAAQAPVPDGDGPTGLVELVEADIEQDPWPLGERRFDLVVVTNYLWRPLLTRIGETVAPGGWLLYETFTDGQQTIGRPSRPDFLLRPGELLGAFDGLRIVAYEDGFLDASPGDATSGGVGGAVNGRHVQRVAAVRESRPPETPSGSPSPGVYPRYRLL</sequence>
<dbReference type="SUPFAM" id="SSF53335">
    <property type="entry name" value="S-adenosyl-L-methionine-dependent methyltransferases"/>
    <property type="match status" value="1"/>
</dbReference>
<evidence type="ECO:0000256" key="1">
    <source>
        <dbReference type="SAM" id="MobiDB-lite"/>
    </source>
</evidence>
<dbReference type="InterPro" id="IPR041698">
    <property type="entry name" value="Methyltransf_25"/>
</dbReference>
<organism evidence="3 4">
    <name type="scientific">Roseateles aquatilis</name>
    <dbReference type="NCBI Taxonomy" id="431061"/>
    <lineage>
        <taxon>Bacteria</taxon>
        <taxon>Pseudomonadati</taxon>
        <taxon>Pseudomonadota</taxon>
        <taxon>Betaproteobacteria</taxon>
        <taxon>Burkholderiales</taxon>
        <taxon>Sphaerotilaceae</taxon>
        <taxon>Roseateles</taxon>
    </lineage>
</organism>
<dbReference type="OrthoDB" id="9804312at2"/>
<dbReference type="CDD" id="cd02440">
    <property type="entry name" value="AdoMet_MTases"/>
    <property type="match status" value="1"/>
</dbReference>
<dbReference type="Gene3D" id="3.40.50.150">
    <property type="entry name" value="Vaccinia Virus protein VP39"/>
    <property type="match status" value="1"/>
</dbReference>
<dbReference type="EMBL" id="NIOF01000001">
    <property type="protein sequence ID" value="OWQ92972.1"/>
    <property type="molecule type" value="Genomic_DNA"/>
</dbReference>
<evidence type="ECO:0000313" key="3">
    <source>
        <dbReference type="EMBL" id="OWQ92972.1"/>
    </source>
</evidence>
<dbReference type="Pfam" id="PF13649">
    <property type="entry name" value="Methyltransf_25"/>
    <property type="match status" value="1"/>
</dbReference>
<feature type="region of interest" description="Disordered" evidence="1">
    <location>
        <begin position="1"/>
        <end position="21"/>
    </location>
</feature>
<evidence type="ECO:0000313" key="4">
    <source>
        <dbReference type="Proteomes" id="UP000197468"/>
    </source>
</evidence>
<dbReference type="InterPro" id="IPR029063">
    <property type="entry name" value="SAM-dependent_MTases_sf"/>
</dbReference>
<protein>
    <recommendedName>
        <fullName evidence="2">Methyltransferase domain-containing protein</fullName>
    </recommendedName>
</protein>
<dbReference type="AlphaFoldDB" id="A0A246JK45"/>
<comment type="caution">
    <text evidence="3">The sequence shown here is derived from an EMBL/GenBank/DDBJ whole genome shotgun (WGS) entry which is preliminary data.</text>
</comment>
<keyword evidence="4" id="KW-1185">Reference proteome</keyword>
<dbReference type="RefSeq" id="WP_088382120.1">
    <property type="nucleotide sequence ID" value="NZ_NIOF01000001.1"/>
</dbReference>
<feature type="domain" description="Methyltransferase" evidence="2">
    <location>
        <begin position="42"/>
        <end position="135"/>
    </location>
</feature>
<dbReference type="Proteomes" id="UP000197468">
    <property type="component" value="Unassembled WGS sequence"/>
</dbReference>
<evidence type="ECO:0000259" key="2">
    <source>
        <dbReference type="Pfam" id="PF13649"/>
    </source>
</evidence>
<accession>A0A246JK45</accession>
<proteinExistence type="predicted"/>
<name>A0A246JK45_9BURK</name>